<sequence>MIISIEGDEAVGKTALAYTGPLPIVGFAFDMGAERAIYGGRYLDYFDNLDIHMEPYDPGIKADTLTWNHDITVFELPQPIQLSGTRVVGCKELWEYFIVLVAKAMSDPKVRTIVIDTMTVARRVKAEAHLQDLQEHPKPGDQIRVRLQQVEWGPPNDAVRNLFTMASGLKKNLVAVHHLTDERGTTFDKNGVAQSVLTGNRMLEGLNHTYRFVDIALRMTKVRGKGVKAEMLKCGYNLALEGTTKDNPCYDDVIDWINLGGRLNLDRRMPCPDTAK</sequence>
<reference evidence="1" key="1">
    <citation type="journal article" date="2015" name="Nature">
        <title>Complex archaea that bridge the gap between prokaryotes and eukaryotes.</title>
        <authorList>
            <person name="Spang A."/>
            <person name="Saw J.H."/>
            <person name="Jorgensen S.L."/>
            <person name="Zaremba-Niedzwiedzka K."/>
            <person name="Martijn J."/>
            <person name="Lind A.E."/>
            <person name="van Eijk R."/>
            <person name="Schleper C."/>
            <person name="Guy L."/>
            <person name="Ettema T.J."/>
        </authorList>
    </citation>
    <scope>NUCLEOTIDE SEQUENCE</scope>
</reference>
<evidence type="ECO:0008006" key="2">
    <source>
        <dbReference type="Google" id="ProtNLM"/>
    </source>
</evidence>
<dbReference type="EMBL" id="LAZR01035572">
    <property type="protein sequence ID" value="KKL27150.1"/>
    <property type="molecule type" value="Genomic_DNA"/>
</dbReference>
<comment type="caution">
    <text evidence="1">The sequence shown here is derived from an EMBL/GenBank/DDBJ whole genome shotgun (WGS) entry which is preliminary data.</text>
</comment>
<accession>A0A0F9BYZ2</accession>
<name>A0A0F9BYZ2_9ZZZZ</name>
<proteinExistence type="predicted"/>
<gene>
    <name evidence="1" type="ORF">LCGC14_2388070</name>
</gene>
<protein>
    <recommendedName>
        <fullName evidence="2">KaiC-like domain-containing protein</fullName>
    </recommendedName>
</protein>
<organism evidence="1">
    <name type="scientific">marine sediment metagenome</name>
    <dbReference type="NCBI Taxonomy" id="412755"/>
    <lineage>
        <taxon>unclassified sequences</taxon>
        <taxon>metagenomes</taxon>
        <taxon>ecological metagenomes</taxon>
    </lineage>
</organism>
<evidence type="ECO:0000313" key="1">
    <source>
        <dbReference type="EMBL" id="KKL27150.1"/>
    </source>
</evidence>
<dbReference type="AlphaFoldDB" id="A0A0F9BYZ2"/>